<keyword evidence="2 3" id="KW-0040">ANK repeat</keyword>
<evidence type="ECO:0000313" key="5">
    <source>
        <dbReference type="EMBL" id="KAK7110809.1"/>
    </source>
</evidence>
<dbReference type="PANTHER" id="PTHR46680:SF3">
    <property type="entry name" value="NF-KAPPA-B INHIBITOR CACTUS"/>
    <property type="match status" value="1"/>
</dbReference>
<dbReference type="GO" id="GO:0005829">
    <property type="term" value="C:cytosol"/>
    <property type="evidence" value="ECO:0007669"/>
    <property type="project" value="TreeGrafter"/>
</dbReference>
<feature type="repeat" description="ANK" evidence="3">
    <location>
        <begin position="401"/>
        <end position="426"/>
    </location>
</feature>
<dbReference type="GO" id="GO:0071356">
    <property type="term" value="P:cellular response to tumor necrosis factor"/>
    <property type="evidence" value="ECO:0007669"/>
    <property type="project" value="TreeGrafter"/>
</dbReference>
<dbReference type="InterPro" id="IPR002110">
    <property type="entry name" value="Ankyrin_rpt"/>
</dbReference>
<gene>
    <name evidence="5" type="ORF">V1264_014627</name>
</gene>
<dbReference type="AlphaFoldDB" id="A0AAN9GJY9"/>
<dbReference type="PROSITE" id="PS50297">
    <property type="entry name" value="ANK_REP_REGION"/>
    <property type="match status" value="3"/>
</dbReference>
<comment type="caution">
    <text evidence="5">The sequence shown here is derived from an EMBL/GenBank/DDBJ whole genome shotgun (WGS) entry which is preliminary data.</text>
</comment>
<dbReference type="SUPFAM" id="SSF48403">
    <property type="entry name" value="Ankyrin repeat"/>
    <property type="match status" value="1"/>
</dbReference>
<evidence type="ECO:0000256" key="1">
    <source>
        <dbReference type="ARBA" id="ARBA00022737"/>
    </source>
</evidence>
<dbReference type="Pfam" id="PF12796">
    <property type="entry name" value="Ank_2"/>
    <property type="match status" value="2"/>
</dbReference>
<name>A0AAN9GJY9_9CAEN</name>
<dbReference type="SMART" id="SM00248">
    <property type="entry name" value="ANK"/>
    <property type="match status" value="6"/>
</dbReference>
<accession>A0AAN9GJY9</accession>
<dbReference type="EMBL" id="JBAMIC010000003">
    <property type="protein sequence ID" value="KAK7110809.1"/>
    <property type="molecule type" value="Genomic_DNA"/>
</dbReference>
<feature type="repeat" description="ANK" evidence="3">
    <location>
        <begin position="223"/>
        <end position="245"/>
    </location>
</feature>
<dbReference type="GO" id="GO:0051059">
    <property type="term" value="F:NF-kappaB binding"/>
    <property type="evidence" value="ECO:0007669"/>
    <property type="project" value="TreeGrafter"/>
</dbReference>
<dbReference type="PROSITE" id="PS50088">
    <property type="entry name" value="ANK_REPEAT"/>
    <property type="match status" value="3"/>
</dbReference>
<protein>
    <submittedName>
        <fullName evidence="5">Uncharacterized protein</fullName>
    </submittedName>
</protein>
<dbReference type="PRINTS" id="PR01415">
    <property type="entry name" value="ANKYRIN"/>
</dbReference>
<reference evidence="5 6" key="1">
    <citation type="submission" date="2024-02" db="EMBL/GenBank/DDBJ databases">
        <title>Chromosome-scale genome assembly of the rough periwinkle Littorina saxatilis.</title>
        <authorList>
            <person name="De Jode A."/>
            <person name="Faria R."/>
            <person name="Formenti G."/>
            <person name="Sims Y."/>
            <person name="Smith T.P."/>
            <person name="Tracey A."/>
            <person name="Wood J.M.D."/>
            <person name="Zagrodzka Z.B."/>
            <person name="Johannesson K."/>
            <person name="Butlin R.K."/>
            <person name="Leder E.H."/>
        </authorList>
    </citation>
    <scope>NUCLEOTIDE SEQUENCE [LARGE SCALE GENOMIC DNA]</scope>
    <source>
        <strain evidence="5">Snail1</strain>
        <tissue evidence="5">Muscle</tissue>
    </source>
</reference>
<feature type="region of interest" description="Disordered" evidence="4">
    <location>
        <begin position="319"/>
        <end position="341"/>
    </location>
</feature>
<organism evidence="5 6">
    <name type="scientific">Littorina saxatilis</name>
    <dbReference type="NCBI Taxonomy" id="31220"/>
    <lineage>
        <taxon>Eukaryota</taxon>
        <taxon>Metazoa</taxon>
        <taxon>Spiralia</taxon>
        <taxon>Lophotrochozoa</taxon>
        <taxon>Mollusca</taxon>
        <taxon>Gastropoda</taxon>
        <taxon>Caenogastropoda</taxon>
        <taxon>Littorinimorpha</taxon>
        <taxon>Littorinoidea</taxon>
        <taxon>Littorinidae</taxon>
        <taxon>Littorina</taxon>
    </lineage>
</organism>
<dbReference type="Proteomes" id="UP001374579">
    <property type="component" value="Unassembled WGS sequence"/>
</dbReference>
<evidence type="ECO:0000313" key="6">
    <source>
        <dbReference type="Proteomes" id="UP001374579"/>
    </source>
</evidence>
<evidence type="ECO:0000256" key="2">
    <source>
        <dbReference type="ARBA" id="ARBA00023043"/>
    </source>
</evidence>
<proteinExistence type="predicted"/>
<keyword evidence="1" id="KW-0677">Repeat</keyword>
<dbReference type="Gene3D" id="1.25.40.20">
    <property type="entry name" value="Ankyrin repeat-containing domain"/>
    <property type="match status" value="2"/>
</dbReference>
<dbReference type="PANTHER" id="PTHR46680">
    <property type="entry name" value="NF-KAPPA-B INHIBITOR ALPHA"/>
    <property type="match status" value="1"/>
</dbReference>
<feature type="repeat" description="ANK" evidence="3">
    <location>
        <begin position="367"/>
        <end position="399"/>
    </location>
</feature>
<evidence type="ECO:0000256" key="4">
    <source>
        <dbReference type="SAM" id="MobiDB-lite"/>
    </source>
</evidence>
<dbReference type="InterPro" id="IPR036770">
    <property type="entry name" value="Ankyrin_rpt-contain_sf"/>
</dbReference>
<sequence>MTLVKQTTTAGADDNCSNLRMNDDVQTDCSAHSLDALEKKTRALTLINSEEGENSNRSFESGIASFGETSHDSRIDSVTDSEVNFQTSSSNKCGAVDQKSFSCSKATCGMTRTRAEDHCKDCVKFTGSVLHRRSRKQEKLLARWDEMREDFPDKDGDTALHLAVIQAVTQLWELVMLLGLEGQVNQRNRLYQTPLHLATLTSNLHALTVLLRLEASLLLQDCHGNTPLHIACQGNDLRTLKTLLEEDWGGEKNEPSDQRGGLVKQESGFNSAIHGGDETFIESVRQGWDDNRNNEEECESLLTLADSAVTDVGSYHSGHTCDGVHKSREDSEEDDRSFFTGDREERQGLMLRRKREVMGALRLRNYDGFTCLHIAVLLGNPDLVTLLLKHGTDVNVKDGKSGRTPLHFAVDSAHPSPAIISTLLQHPQLLINATNFAHQTALQLARGRWHSDLVDLLHAHGADWLECIHGYHSGDSVSDEDMEDDFRVPYDDICVAGQPIVHSRHR</sequence>
<evidence type="ECO:0000256" key="3">
    <source>
        <dbReference type="PROSITE-ProRule" id="PRU00023"/>
    </source>
</evidence>
<dbReference type="InterPro" id="IPR051070">
    <property type="entry name" value="NF-kappa-B_inhibitor"/>
</dbReference>
<keyword evidence="6" id="KW-1185">Reference proteome</keyword>